<evidence type="ECO:0000313" key="2">
    <source>
        <dbReference type="EMBL" id="PAV74207.1"/>
    </source>
</evidence>
<reference evidence="2 3" key="1">
    <citation type="journal article" date="2017" name="Curr. Biol.">
        <title>Genome architecture and evolution of a unichromosomal asexual nematode.</title>
        <authorList>
            <person name="Fradin H."/>
            <person name="Zegar C."/>
            <person name="Gutwein M."/>
            <person name="Lucas J."/>
            <person name="Kovtun M."/>
            <person name="Corcoran D."/>
            <person name="Baugh L.R."/>
            <person name="Kiontke K."/>
            <person name="Gunsalus K."/>
            <person name="Fitch D.H."/>
            <person name="Piano F."/>
        </authorList>
    </citation>
    <scope>NUCLEOTIDE SEQUENCE [LARGE SCALE GENOMIC DNA]</scope>
    <source>
        <strain evidence="2">PF1309</strain>
    </source>
</reference>
<dbReference type="OrthoDB" id="10009287at2759"/>
<comment type="subcellular location">
    <subcellularLocation>
        <location evidence="1">Membrane</location>
        <topology evidence="1">Multi-pass membrane protein</topology>
    </subcellularLocation>
</comment>
<dbReference type="PANTHER" id="PTHR12300:SF104">
    <property type="entry name" value="RECEPTOR EXPRESSION-ENHANCING PROTEIN"/>
    <property type="match status" value="1"/>
</dbReference>
<dbReference type="STRING" id="2018661.A0A2A2KJZ3"/>
<comment type="similarity">
    <text evidence="1">Belongs to the DP1 family.</text>
</comment>
<sequence length="157" mass="18718">MTSTSLVRRAMSWCGQSMGRRMEEWKSLSIGSEQETSAMVSTLRLVNNVIGLAIPAYRTIKMLRKPLKADLIHWVQYWVVIACLFFAEALLEYFYLDNFIPLYELQKTFVLGYMQMPVFCGAQVVFVRFLMPFIRRYERRFDEWIWNWSWNSPQDDT</sequence>
<dbReference type="InterPro" id="IPR004345">
    <property type="entry name" value="TB2_DP1_HVA22"/>
</dbReference>
<keyword evidence="3" id="KW-1185">Reference proteome</keyword>
<organism evidence="2 3">
    <name type="scientific">Diploscapter pachys</name>
    <dbReference type="NCBI Taxonomy" id="2018661"/>
    <lineage>
        <taxon>Eukaryota</taxon>
        <taxon>Metazoa</taxon>
        <taxon>Ecdysozoa</taxon>
        <taxon>Nematoda</taxon>
        <taxon>Chromadorea</taxon>
        <taxon>Rhabditida</taxon>
        <taxon>Rhabditina</taxon>
        <taxon>Rhabditomorpha</taxon>
        <taxon>Rhabditoidea</taxon>
        <taxon>Rhabditidae</taxon>
        <taxon>Diploscapter</taxon>
    </lineage>
</organism>
<gene>
    <name evidence="2" type="ORF">WR25_24785</name>
</gene>
<dbReference type="PANTHER" id="PTHR12300">
    <property type="entry name" value="HVA22-LIKE PROTEINS"/>
    <property type="match status" value="1"/>
</dbReference>
<dbReference type="Proteomes" id="UP000218231">
    <property type="component" value="Unassembled WGS sequence"/>
</dbReference>
<protein>
    <recommendedName>
        <fullName evidence="1">Receptor expression-enhancing protein</fullName>
    </recommendedName>
</protein>
<evidence type="ECO:0000256" key="1">
    <source>
        <dbReference type="RuleBase" id="RU362006"/>
    </source>
</evidence>
<accession>A0A2A2KJZ3</accession>
<dbReference type="Pfam" id="PF03134">
    <property type="entry name" value="TB2_DP1_HVA22"/>
    <property type="match status" value="1"/>
</dbReference>
<dbReference type="AlphaFoldDB" id="A0A2A2KJZ3"/>
<proteinExistence type="inferred from homology"/>
<keyword evidence="1" id="KW-0812">Transmembrane</keyword>
<dbReference type="EMBL" id="LIAE01008388">
    <property type="protein sequence ID" value="PAV74207.1"/>
    <property type="molecule type" value="Genomic_DNA"/>
</dbReference>
<dbReference type="GO" id="GO:0016020">
    <property type="term" value="C:membrane"/>
    <property type="evidence" value="ECO:0007669"/>
    <property type="project" value="UniProtKB-SubCell"/>
</dbReference>
<keyword evidence="1" id="KW-1133">Transmembrane helix</keyword>
<name>A0A2A2KJZ3_9BILA</name>
<feature type="transmembrane region" description="Helical" evidence="1">
    <location>
        <begin position="111"/>
        <end position="131"/>
    </location>
</feature>
<keyword evidence="1" id="KW-0472">Membrane</keyword>
<comment type="caution">
    <text evidence="2">The sequence shown here is derived from an EMBL/GenBank/DDBJ whole genome shotgun (WGS) entry which is preliminary data.</text>
</comment>
<evidence type="ECO:0000313" key="3">
    <source>
        <dbReference type="Proteomes" id="UP000218231"/>
    </source>
</evidence>
<feature type="transmembrane region" description="Helical" evidence="1">
    <location>
        <begin position="71"/>
        <end position="91"/>
    </location>
</feature>